<keyword evidence="2" id="KW-0539">Nucleus</keyword>
<comment type="similarity">
    <text evidence="1 2">Belongs to the TIFY/JAZ family.</text>
</comment>
<reference evidence="4" key="1">
    <citation type="submission" date="2014-05" db="EMBL/GenBank/DDBJ databases">
        <title>Molecular cloning and characterization of farnesyl diphosphate synthase genes from rubber tree (Hevea brasiliensis).</title>
        <authorList>
            <person name="Tian W."/>
            <person name="Deng X."/>
        </authorList>
    </citation>
    <scope>NUCLEOTIDE SEQUENCE</scope>
</reference>
<name>A0A1U8VG30_HEVBR</name>
<dbReference type="Pfam" id="PF06200">
    <property type="entry name" value="tify"/>
    <property type="match status" value="1"/>
</dbReference>
<sequence length="387" mass="41028">MMERDFLGLGSKSDPVTVKEEVTDGYKDSVPMRGSAMQWSFLKKVSAIPQFLSFKSGEEEKPRKTIHDPIASSGFTPISTADALDSNQKQYSSMIQKNMALDRQGANHYAMTAYAVQHVDAYPVHRPQQMRIFPVINHQNPTITVSMSNPNLQSHFASTGNNVGGNSINSQYLAGVPIGSPVSVHPTPSSVVGTTDLRNGSKSSGAPAQLTIFYAGSVCVYEDISPEKAQAIMLLAGHGSSVTQNKAISPVQVRTPIPRPSADDGFVGSKIHTASPCSVLPSPISVNSSSAIELTTVKSVGALASANNQIETSKTVSSVAPGSAIPIPAGAVPQARKASLARFLEKRKERVMNTSPYNVSKKSLDCSATECDDVSLSINSLSSPGHQ</sequence>
<keyword evidence="2" id="KW-1184">Jasmonic acid signaling pathway</keyword>
<accession>A0A1U8VG30</accession>
<dbReference type="Pfam" id="PF09425">
    <property type="entry name" value="Jas_motif"/>
    <property type="match status" value="1"/>
</dbReference>
<dbReference type="EMBL" id="KJ911911">
    <property type="protein sequence ID" value="AJC52330.1"/>
    <property type="molecule type" value="mRNA"/>
</dbReference>
<dbReference type="InterPro" id="IPR018467">
    <property type="entry name" value="CCT_CS"/>
</dbReference>
<dbReference type="GO" id="GO:2000022">
    <property type="term" value="P:regulation of jasmonic acid mediated signaling pathway"/>
    <property type="evidence" value="ECO:0007669"/>
    <property type="project" value="UniProtKB-UniRule"/>
</dbReference>
<comment type="subcellular location">
    <subcellularLocation>
        <location evidence="2">Nucleus</location>
    </subcellularLocation>
</comment>
<evidence type="ECO:0000256" key="2">
    <source>
        <dbReference type="RuleBase" id="RU369065"/>
    </source>
</evidence>
<proteinExistence type="evidence at transcript level"/>
<comment type="function">
    <text evidence="2">Repressor of jasmonate responses.</text>
</comment>
<dbReference type="GO" id="GO:0005634">
    <property type="term" value="C:nucleus"/>
    <property type="evidence" value="ECO:0007669"/>
    <property type="project" value="UniProtKB-SubCell"/>
</dbReference>
<evidence type="ECO:0000259" key="3">
    <source>
        <dbReference type="PROSITE" id="PS51320"/>
    </source>
</evidence>
<dbReference type="PROSITE" id="PS51320">
    <property type="entry name" value="TIFY"/>
    <property type="match status" value="1"/>
</dbReference>
<dbReference type="GO" id="GO:0009611">
    <property type="term" value="P:response to wounding"/>
    <property type="evidence" value="ECO:0007669"/>
    <property type="project" value="UniProtKB-UniRule"/>
</dbReference>
<dbReference type="SMART" id="SM00979">
    <property type="entry name" value="TIFY"/>
    <property type="match status" value="1"/>
</dbReference>
<comment type="domain">
    <text evidence="2">The jas domain is required for interaction with COI1.</text>
</comment>
<protein>
    <recommendedName>
        <fullName evidence="2">Protein TIFY</fullName>
    </recommendedName>
    <alternativeName>
        <fullName evidence="2">Jasmonate ZIM domain-containing protein</fullName>
    </alternativeName>
</protein>
<dbReference type="GO" id="GO:0031347">
    <property type="term" value="P:regulation of defense response"/>
    <property type="evidence" value="ECO:0007669"/>
    <property type="project" value="UniProtKB-UniRule"/>
</dbReference>
<evidence type="ECO:0000256" key="1">
    <source>
        <dbReference type="ARBA" id="ARBA00008614"/>
    </source>
</evidence>
<gene>
    <name evidence="4" type="primary">JAZ10</name>
</gene>
<dbReference type="AlphaFoldDB" id="A0A1U8VG30"/>
<dbReference type="PANTHER" id="PTHR33077">
    <property type="entry name" value="PROTEIN TIFY 4A-RELATED-RELATED"/>
    <property type="match status" value="1"/>
</dbReference>
<dbReference type="InterPro" id="IPR010399">
    <property type="entry name" value="Tify_dom"/>
</dbReference>
<feature type="domain" description="Tify" evidence="3">
    <location>
        <begin position="203"/>
        <end position="238"/>
    </location>
</feature>
<evidence type="ECO:0000313" key="4">
    <source>
        <dbReference type="EMBL" id="AJC52330.1"/>
    </source>
</evidence>
<dbReference type="InterPro" id="IPR040390">
    <property type="entry name" value="TIFY/JAZ"/>
</dbReference>
<organism evidence="4">
    <name type="scientific">Hevea brasiliensis</name>
    <name type="common">Para rubber tree</name>
    <name type="synonym">Siphonia brasiliensis</name>
    <dbReference type="NCBI Taxonomy" id="3981"/>
    <lineage>
        <taxon>Eukaryota</taxon>
        <taxon>Viridiplantae</taxon>
        <taxon>Streptophyta</taxon>
        <taxon>Embryophyta</taxon>
        <taxon>Tracheophyta</taxon>
        <taxon>Spermatophyta</taxon>
        <taxon>Magnoliopsida</taxon>
        <taxon>eudicotyledons</taxon>
        <taxon>Gunneridae</taxon>
        <taxon>Pentapetalae</taxon>
        <taxon>rosids</taxon>
        <taxon>fabids</taxon>
        <taxon>Malpighiales</taxon>
        <taxon>Euphorbiaceae</taxon>
        <taxon>Crotonoideae</taxon>
        <taxon>Micrandreae</taxon>
        <taxon>Hevea</taxon>
    </lineage>
</organism>
<dbReference type="PANTHER" id="PTHR33077:SF125">
    <property type="entry name" value="PROTEIN TIFY"/>
    <property type="match status" value="1"/>
</dbReference>